<dbReference type="Proteomes" id="UP000589620">
    <property type="component" value="Unassembled WGS sequence"/>
</dbReference>
<dbReference type="AlphaFoldDB" id="A0A852T1I6"/>
<dbReference type="CDD" id="cd07185">
    <property type="entry name" value="OmpA_C-like"/>
    <property type="match status" value="1"/>
</dbReference>
<comment type="subcellular location">
    <subcellularLocation>
        <location evidence="1">Cell membrane</location>
        <topology evidence="1">Single-pass membrane protein</topology>
    </subcellularLocation>
</comment>
<dbReference type="PROSITE" id="PS51123">
    <property type="entry name" value="OMPA_2"/>
    <property type="match status" value="1"/>
</dbReference>
<dbReference type="PANTHER" id="PTHR30329">
    <property type="entry name" value="STATOR ELEMENT OF FLAGELLAR MOTOR COMPLEX"/>
    <property type="match status" value="1"/>
</dbReference>
<dbReference type="PANTHER" id="PTHR30329:SF21">
    <property type="entry name" value="LIPOPROTEIN YIAD-RELATED"/>
    <property type="match status" value="1"/>
</dbReference>
<comment type="similarity">
    <text evidence="2">Belongs to the MotB family.</text>
</comment>
<comment type="caution">
    <text evidence="10">The sequence shown here is derived from an EMBL/GenBank/DDBJ whole genome shotgun (WGS) entry which is preliminary data.</text>
</comment>
<evidence type="ECO:0000256" key="8">
    <source>
        <dbReference type="SAM" id="Phobius"/>
    </source>
</evidence>
<dbReference type="Pfam" id="PF00691">
    <property type="entry name" value="OmpA"/>
    <property type="match status" value="1"/>
</dbReference>
<keyword evidence="5 8" id="KW-1133">Transmembrane helix</keyword>
<feature type="domain" description="OmpA-like" evidence="9">
    <location>
        <begin position="128"/>
        <end position="250"/>
    </location>
</feature>
<dbReference type="InterPro" id="IPR006665">
    <property type="entry name" value="OmpA-like"/>
</dbReference>
<proteinExistence type="inferred from homology"/>
<dbReference type="RefSeq" id="WP_179457272.1">
    <property type="nucleotide sequence ID" value="NZ_BAAAPX010000001.1"/>
</dbReference>
<dbReference type="Gene3D" id="3.30.1330.60">
    <property type="entry name" value="OmpA-like domain"/>
    <property type="match status" value="1"/>
</dbReference>
<evidence type="ECO:0000256" key="6">
    <source>
        <dbReference type="ARBA" id="ARBA00023136"/>
    </source>
</evidence>
<keyword evidence="11" id="KW-1185">Reference proteome</keyword>
<dbReference type="InterPro" id="IPR025713">
    <property type="entry name" value="MotB-like_N_dom"/>
</dbReference>
<keyword evidence="3" id="KW-1003">Cell membrane</keyword>
<dbReference type="GO" id="GO:0005886">
    <property type="term" value="C:plasma membrane"/>
    <property type="evidence" value="ECO:0007669"/>
    <property type="project" value="UniProtKB-SubCell"/>
</dbReference>
<sequence length="277" mass="30087">MSARRRKKHEEPEEHENEERWMASYMDMVTVLMCMFIVLFAMSTVDAKKFEQLKDSLATGFGQVKTQKIDTASGVVVPPKHVDESGKSTDFALAQQEAQNLQHLKDLIQAALTRDGLQDAVELKIDERGLTIGLVGNSTFFDSNRAELSPRAVAVLNDIGPVLAPEAYDVSVEGHADLRQPGAPYPTNWELSAGRATSVLRHLVEVNGFPQGRIAAVSFGSARPVAGYTGTTDSDLAQNRRVDVVVLSAQPDVIRKLIPQALQSPAPTPTTAPAASR</sequence>
<evidence type="ECO:0000256" key="1">
    <source>
        <dbReference type="ARBA" id="ARBA00004162"/>
    </source>
</evidence>
<name>A0A852T1I6_9MICO</name>
<evidence type="ECO:0000256" key="5">
    <source>
        <dbReference type="ARBA" id="ARBA00022989"/>
    </source>
</evidence>
<dbReference type="SUPFAM" id="SSF103088">
    <property type="entry name" value="OmpA-like"/>
    <property type="match status" value="1"/>
</dbReference>
<evidence type="ECO:0000256" key="2">
    <source>
        <dbReference type="ARBA" id="ARBA00008914"/>
    </source>
</evidence>
<evidence type="ECO:0000256" key="3">
    <source>
        <dbReference type="ARBA" id="ARBA00022475"/>
    </source>
</evidence>
<dbReference type="EMBL" id="JACCBJ010000001">
    <property type="protein sequence ID" value="NYD75299.1"/>
    <property type="molecule type" value="Genomic_DNA"/>
</dbReference>
<gene>
    <name evidence="10" type="ORF">BJ963_002818</name>
</gene>
<evidence type="ECO:0000256" key="7">
    <source>
        <dbReference type="PROSITE-ProRule" id="PRU00473"/>
    </source>
</evidence>
<evidence type="ECO:0000313" key="10">
    <source>
        <dbReference type="EMBL" id="NYD75299.1"/>
    </source>
</evidence>
<reference evidence="10 11" key="1">
    <citation type="submission" date="2020-07" db="EMBL/GenBank/DDBJ databases">
        <title>Sequencing the genomes of 1000 actinobacteria strains.</title>
        <authorList>
            <person name="Klenk H.-P."/>
        </authorList>
    </citation>
    <scope>NUCLEOTIDE SEQUENCE [LARGE SCALE GENOMIC DNA]</scope>
    <source>
        <strain evidence="10 11">DSM 23871</strain>
    </source>
</reference>
<dbReference type="Pfam" id="PF13677">
    <property type="entry name" value="MotB_plug"/>
    <property type="match status" value="1"/>
</dbReference>
<dbReference type="InterPro" id="IPR050330">
    <property type="entry name" value="Bact_OuterMem_StrucFunc"/>
</dbReference>
<organism evidence="10 11">
    <name type="scientific">Leifsonia soli</name>
    <dbReference type="NCBI Taxonomy" id="582665"/>
    <lineage>
        <taxon>Bacteria</taxon>
        <taxon>Bacillati</taxon>
        <taxon>Actinomycetota</taxon>
        <taxon>Actinomycetes</taxon>
        <taxon>Micrococcales</taxon>
        <taxon>Microbacteriaceae</taxon>
        <taxon>Leifsonia</taxon>
    </lineage>
</organism>
<evidence type="ECO:0000256" key="4">
    <source>
        <dbReference type="ARBA" id="ARBA00022692"/>
    </source>
</evidence>
<evidence type="ECO:0000313" key="11">
    <source>
        <dbReference type="Proteomes" id="UP000589620"/>
    </source>
</evidence>
<dbReference type="InterPro" id="IPR036737">
    <property type="entry name" value="OmpA-like_sf"/>
</dbReference>
<keyword evidence="4 8" id="KW-0812">Transmembrane</keyword>
<protein>
    <submittedName>
        <fullName evidence="10">Chemotaxis protein MotB</fullName>
    </submittedName>
</protein>
<feature type="transmembrane region" description="Helical" evidence="8">
    <location>
        <begin position="21"/>
        <end position="42"/>
    </location>
</feature>
<accession>A0A852T1I6</accession>
<evidence type="ECO:0000259" key="9">
    <source>
        <dbReference type="PROSITE" id="PS51123"/>
    </source>
</evidence>
<keyword evidence="6 7" id="KW-0472">Membrane</keyword>